<dbReference type="eggNOG" id="ENOG5032TAA">
    <property type="taxonomic scope" value="Bacteria"/>
</dbReference>
<dbReference type="Proteomes" id="UP000259173">
    <property type="component" value="Unassembled WGS sequence"/>
</dbReference>
<dbReference type="RefSeq" id="WP_035550999.1">
    <property type="nucleotide sequence ID" value="NZ_AWFH01000012.1"/>
</dbReference>
<protein>
    <submittedName>
        <fullName evidence="3">Uncharacterized protein</fullName>
    </submittedName>
</protein>
<gene>
    <name evidence="1" type="ORF">DCG65_00300</name>
    <name evidence="2" type="ORF">DD728_13715</name>
    <name evidence="3" type="ORF">HY36_04280</name>
</gene>
<evidence type="ECO:0000313" key="3">
    <source>
        <dbReference type="EMBL" id="KCZ61776.1"/>
    </source>
</evidence>
<dbReference type="Proteomes" id="UP000263957">
    <property type="component" value="Unassembled WGS sequence"/>
</dbReference>
<sequence length="122" mass="13567">MSLSKIVLQLARNPGLPNGDAGQGYTLVAPLDTSGQIDLEAWRAHRDACHVVRFSPDPDEHATGKLTHRGSRWFFHYDEDDEGDDESGYRLGDHVFKEGEYVTIASHGETPLTYKITDISPV</sequence>
<dbReference type="EMBL" id="DMBR01000012">
    <property type="protein sequence ID" value="HAE92969.1"/>
    <property type="molecule type" value="Genomic_DNA"/>
</dbReference>
<name>A0A059E278_9PROT</name>
<organism evidence="3 4">
    <name type="scientific">Hyphomonas atlantica</name>
    <dbReference type="NCBI Taxonomy" id="1280948"/>
    <lineage>
        <taxon>Bacteria</taxon>
        <taxon>Pseudomonadati</taxon>
        <taxon>Pseudomonadota</taxon>
        <taxon>Alphaproteobacteria</taxon>
        <taxon>Hyphomonadales</taxon>
        <taxon>Hyphomonadaceae</taxon>
        <taxon>Hyphomonas</taxon>
    </lineage>
</organism>
<accession>A0A059E278</accession>
<reference evidence="5 6" key="2">
    <citation type="journal article" date="2018" name="Nat. Biotechnol.">
        <title>A standardized bacterial taxonomy based on genome phylogeny substantially revises the tree of life.</title>
        <authorList>
            <person name="Parks D.H."/>
            <person name="Chuvochina M."/>
            <person name="Waite D.W."/>
            <person name="Rinke C."/>
            <person name="Skarshewski A."/>
            <person name="Chaumeil P.A."/>
            <person name="Hugenholtz P."/>
        </authorList>
    </citation>
    <scope>NUCLEOTIDE SEQUENCE [LARGE SCALE GENOMIC DNA]</scope>
    <source>
        <strain evidence="2">UBA10378</strain>
        <strain evidence="1">UBA8557</strain>
    </source>
</reference>
<comment type="caution">
    <text evidence="3">The sequence shown here is derived from an EMBL/GenBank/DDBJ whole genome shotgun (WGS) entry which is preliminary data.</text>
</comment>
<dbReference type="EMBL" id="AWFH01000012">
    <property type="protein sequence ID" value="KCZ61776.1"/>
    <property type="molecule type" value="Genomic_DNA"/>
</dbReference>
<evidence type="ECO:0000313" key="4">
    <source>
        <dbReference type="Proteomes" id="UP000024547"/>
    </source>
</evidence>
<dbReference type="OrthoDB" id="9801741at2"/>
<evidence type="ECO:0000313" key="2">
    <source>
        <dbReference type="EMBL" id="HBQ49910.1"/>
    </source>
</evidence>
<keyword evidence="4" id="KW-1185">Reference proteome</keyword>
<dbReference type="PATRIC" id="fig|1280948.3.peg.1685"/>
<evidence type="ECO:0000313" key="6">
    <source>
        <dbReference type="Proteomes" id="UP000263957"/>
    </source>
</evidence>
<reference evidence="3 4" key="1">
    <citation type="journal article" date="2014" name="Antonie Van Leeuwenhoek">
        <title>Hyphomonas beringensis sp. nov. and Hyphomonas chukchiensis sp. nov., isolated from surface seawater of the Bering Sea and Chukchi Sea.</title>
        <authorList>
            <person name="Li C."/>
            <person name="Lai Q."/>
            <person name="Li G."/>
            <person name="Dong C."/>
            <person name="Wang J."/>
            <person name="Liao Y."/>
            <person name="Shao Z."/>
        </authorList>
    </citation>
    <scope>NUCLEOTIDE SEQUENCE [LARGE SCALE GENOMIC DNA]</scope>
    <source>
        <strain evidence="3 4">22II1-22F38</strain>
    </source>
</reference>
<dbReference type="EMBL" id="DOGS01000275">
    <property type="protein sequence ID" value="HBQ49910.1"/>
    <property type="molecule type" value="Genomic_DNA"/>
</dbReference>
<dbReference type="AlphaFoldDB" id="A0A059E278"/>
<evidence type="ECO:0000313" key="1">
    <source>
        <dbReference type="EMBL" id="HAE92969.1"/>
    </source>
</evidence>
<proteinExistence type="predicted"/>
<dbReference type="STRING" id="1280948.HY36_04280"/>
<evidence type="ECO:0000313" key="5">
    <source>
        <dbReference type="Proteomes" id="UP000259173"/>
    </source>
</evidence>
<dbReference type="Proteomes" id="UP000024547">
    <property type="component" value="Unassembled WGS sequence"/>
</dbReference>